<dbReference type="InterPro" id="IPR013159">
    <property type="entry name" value="DnaA_C"/>
</dbReference>
<evidence type="ECO:0000256" key="9">
    <source>
        <dbReference type="NCBIfam" id="TIGR00362"/>
    </source>
</evidence>
<evidence type="ECO:0000313" key="14">
    <source>
        <dbReference type="EMBL" id="ACF12473.1"/>
    </source>
</evidence>
<evidence type="ECO:0000259" key="12">
    <source>
        <dbReference type="SMART" id="SM00382"/>
    </source>
</evidence>
<evidence type="ECO:0000256" key="4">
    <source>
        <dbReference type="ARBA" id="ARBA00022741"/>
    </source>
</evidence>
<dbReference type="InterPro" id="IPR003593">
    <property type="entry name" value="AAA+_ATPase"/>
</dbReference>
<dbReference type="GO" id="GO:0003688">
    <property type="term" value="F:DNA replication origin binding"/>
    <property type="evidence" value="ECO:0007669"/>
    <property type="project" value="UniProtKB-UniRule"/>
</dbReference>
<dbReference type="SMART" id="SM00382">
    <property type="entry name" value="AAA"/>
    <property type="match status" value="1"/>
</dbReference>
<dbReference type="Gene3D" id="3.30.300.180">
    <property type="match status" value="1"/>
</dbReference>
<keyword evidence="7 8" id="KW-0238">DNA-binding</keyword>
<comment type="function">
    <text evidence="8 10">Plays an essential role in the initiation and regulation of chromosomal replication. ATP-DnaA binds to the origin of replication (oriC) to initiate formation of the DNA replication initiation complex once per cell cycle. Binds the DnaA box (a 9 base pair repeat at the origin) and separates the double-stranded (ds)DNA. Forms a right-handed helical filament on oriC DNA; dsDNA binds to the exterior of the filament while single-stranded (ss)DNA is stabiized in the filament's interior. The ATP-DnaA-oriC complex binds and stabilizes one strand of the AT-rich DNA unwinding element (DUE), permitting loading of DNA polymerase. After initiation quickly degrades to an ADP-DnaA complex that is not apt for DNA replication. Binds acidic phospholipids.</text>
</comment>
<dbReference type="Pfam" id="PF00308">
    <property type="entry name" value="Bac_DnaA"/>
    <property type="match status" value="1"/>
</dbReference>
<feature type="domain" description="AAA+ ATPase" evidence="12">
    <location>
        <begin position="190"/>
        <end position="320"/>
    </location>
</feature>
<feature type="binding site" evidence="8">
    <location>
        <position position="205"/>
    </location>
    <ligand>
        <name>ATP</name>
        <dbReference type="ChEBI" id="CHEBI:30616"/>
    </ligand>
</feature>
<protein>
    <recommendedName>
        <fullName evidence="8 9">Chromosomal replication initiator protein DnaA</fullName>
    </recommendedName>
</protein>
<dbReference type="CDD" id="cd06571">
    <property type="entry name" value="Bac_DnaA_C"/>
    <property type="match status" value="1"/>
</dbReference>
<dbReference type="InterPro" id="IPR020591">
    <property type="entry name" value="Chromosome_initiator_DnaA-like"/>
</dbReference>
<comment type="subcellular location">
    <subcellularLocation>
        <location evidence="8">Cytoplasm</location>
    </subcellularLocation>
</comment>
<evidence type="ECO:0000256" key="1">
    <source>
        <dbReference type="ARBA" id="ARBA00006583"/>
    </source>
</evidence>
<dbReference type="GO" id="GO:0008289">
    <property type="term" value="F:lipid binding"/>
    <property type="evidence" value="ECO:0007669"/>
    <property type="project" value="UniProtKB-KW"/>
</dbReference>
<evidence type="ECO:0000259" key="13">
    <source>
        <dbReference type="SMART" id="SM00760"/>
    </source>
</evidence>
<feature type="binding site" evidence="8">
    <location>
        <position position="201"/>
    </location>
    <ligand>
        <name>ATP</name>
        <dbReference type="ChEBI" id="CHEBI:30616"/>
    </ligand>
</feature>
<dbReference type="EMBL" id="CP001100">
    <property type="protein sequence ID" value="ACF12473.1"/>
    <property type="molecule type" value="Genomic_DNA"/>
</dbReference>
<dbReference type="InterPro" id="IPR038454">
    <property type="entry name" value="DnaA_N_sf"/>
</dbReference>
<feature type="binding site" evidence="8">
    <location>
        <position position="203"/>
    </location>
    <ligand>
        <name>ATP</name>
        <dbReference type="ChEBI" id="CHEBI:30616"/>
    </ligand>
</feature>
<dbReference type="Pfam" id="PF11638">
    <property type="entry name" value="DnaA_N"/>
    <property type="match status" value="1"/>
</dbReference>
<dbReference type="GO" id="GO:0005737">
    <property type="term" value="C:cytoplasm"/>
    <property type="evidence" value="ECO:0007669"/>
    <property type="project" value="UniProtKB-SubCell"/>
</dbReference>
<dbReference type="PANTHER" id="PTHR30050">
    <property type="entry name" value="CHROMOSOMAL REPLICATION INITIATOR PROTEIN DNAA"/>
    <property type="match status" value="1"/>
</dbReference>
<comment type="subunit">
    <text evidence="8">Oligomerizes as a right-handed, spiral filament on DNA at oriC.</text>
</comment>
<dbReference type="GO" id="GO:0006275">
    <property type="term" value="P:regulation of DNA replication"/>
    <property type="evidence" value="ECO:0007669"/>
    <property type="project" value="UniProtKB-UniRule"/>
</dbReference>
<dbReference type="KEGG" id="cts:Ctha_0001"/>
<keyword evidence="3 8" id="KW-0235">DNA replication</keyword>
<keyword evidence="2 8" id="KW-0963">Cytoplasm</keyword>
<dbReference type="PRINTS" id="PR00051">
    <property type="entry name" value="DNAA"/>
</dbReference>
<comment type="similarity">
    <text evidence="1 8 11">Belongs to the DnaA family.</text>
</comment>
<dbReference type="Gene3D" id="1.10.1750.10">
    <property type="match status" value="1"/>
</dbReference>
<organism evidence="14 15">
    <name type="scientific">Chloroherpeton thalassium (strain ATCC 35110 / GB-78)</name>
    <dbReference type="NCBI Taxonomy" id="517418"/>
    <lineage>
        <taxon>Bacteria</taxon>
        <taxon>Pseudomonadati</taxon>
        <taxon>Chlorobiota</taxon>
        <taxon>Chlorobiia</taxon>
        <taxon>Chlorobiales</taxon>
        <taxon>Chloroherpetonaceae</taxon>
        <taxon>Chloroherpeton</taxon>
    </lineage>
</organism>
<keyword evidence="6 8" id="KW-0446">Lipid-binding</keyword>
<dbReference type="PROSITE" id="PS01008">
    <property type="entry name" value="DNAA"/>
    <property type="match status" value="1"/>
</dbReference>
<feature type="domain" description="Chromosomal replication initiator DnaA C-terminal" evidence="13">
    <location>
        <begin position="401"/>
        <end position="470"/>
    </location>
</feature>
<evidence type="ECO:0000256" key="2">
    <source>
        <dbReference type="ARBA" id="ARBA00022490"/>
    </source>
</evidence>
<dbReference type="InterPro" id="IPR024633">
    <property type="entry name" value="DnaA_N_dom"/>
</dbReference>
<dbReference type="Proteomes" id="UP000001208">
    <property type="component" value="Chromosome"/>
</dbReference>
<evidence type="ECO:0000313" key="15">
    <source>
        <dbReference type="Proteomes" id="UP000001208"/>
    </source>
</evidence>
<dbReference type="eggNOG" id="COG0593">
    <property type="taxonomic scope" value="Bacteria"/>
</dbReference>
<evidence type="ECO:0000256" key="11">
    <source>
        <dbReference type="RuleBase" id="RU004227"/>
    </source>
</evidence>
<dbReference type="InterPro" id="IPR027417">
    <property type="entry name" value="P-loop_NTPase"/>
</dbReference>
<feature type="region of interest" description="Domain IV, binds dsDNA" evidence="8">
    <location>
        <begin position="374"/>
        <end position="496"/>
    </location>
</feature>
<dbReference type="AlphaFoldDB" id="B3QRY8"/>
<evidence type="ECO:0000256" key="10">
    <source>
        <dbReference type="RuleBase" id="RU000577"/>
    </source>
</evidence>
<dbReference type="GO" id="GO:0005524">
    <property type="term" value="F:ATP binding"/>
    <property type="evidence" value="ECO:0007669"/>
    <property type="project" value="UniProtKB-UniRule"/>
</dbReference>
<dbReference type="HAMAP" id="MF_00377">
    <property type="entry name" value="DnaA_bact"/>
    <property type="match status" value="1"/>
</dbReference>
<dbReference type="CDD" id="cd00009">
    <property type="entry name" value="AAA"/>
    <property type="match status" value="1"/>
</dbReference>
<dbReference type="Gene3D" id="3.40.50.300">
    <property type="entry name" value="P-loop containing nucleotide triphosphate hydrolases"/>
    <property type="match status" value="1"/>
</dbReference>
<keyword evidence="5 8" id="KW-0067">ATP-binding</keyword>
<dbReference type="PANTHER" id="PTHR30050:SF2">
    <property type="entry name" value="CHROMOSOMAL REPLICATION INITIATOR PROTEIN DNAA"/>
    <property type="match status" value="1"/>
</dbReference>
<evidence type="ECO:0000256" key="3">
    <source>
        <dbReference type="ARBA" id="ARBA00022705"/>
    </source>
</evidence>
<dbReference type="SUPFAM" id="SSF48295">
    <property type="entry name" value="TrpR-like"/>
    <property type="match status" value="1"/>
</dbReference>
<evidence type="ECO:0000256" key="6">
    <source>
        <dbReference type="ARBA" id="ARBA00023121"/>
    </source>
</evidence>
<dbReference type="HOGENOM" id="CLU_026910_3_1_10"/>
<name>B3QRY8_CHLT3</name>
<dbReference type="GO" id="GO:0006270">
    <property type="term" value="P:DNA replication initiation"/>
    <property type="evidence" value="ECO:0007669"/>
    <property type="project" value="UniProtKB-UniRule"/>
</dbReference>
<dbReference type="InterPro" id="IPR010921">
    <property type="entry name" value="Trp_repressor/repl_initiator"/>
</dbReference>
<dbReference type="STRING" id="517418.Ctha_0001"/>
<proteinExistence type="inferred from homology"/>
<dbReference type="Pfam" id="PF08299">
    <property type="entry name" value="Bac_DnaA_C"/>
    <property type="match status" value="1"/>
</dbReference>
<gene>
    <name evidence="8" type="primary">dnaA</name>
    <name evidence="14" type="ordered locus">Ctha_0001</name>
</gene>
<keyword evidence="15" id="KW-1185">Reference proteome</keyword>
<dbReference type="SUPFAM" id="SSF52540">
    <property type="entry name" value="P-loop containing nucleoside triphosphate hydrolases"/>
    <property type="match status" value="1"/>
</dbReference>
<feature type="region of interest" description="Domain I, interacts with DnaA modulators" evidence="8">
    <location>
        <begin position="1"/>
        <end position="123"/>
    </location>
</feature>
<dbReference type="GO" id="GO:0005886">
    <property type="term" value="C:plasma membrane"/>
    <property type="evidence" value="ECO:0007669"/>
    <property type="project" value="TreeGrafter"/>
</dbReference>
<comment type="caution">
    <text evidence="8">Lacks conserved residue(s) required for the propagation of feature annotation.</text>
</comment>
<evidence type="ECO:0000256" key="8">
    <source>
        <dbReference type="HAMAP-Rule" id="MF_00377"/>
    </source>
</evidence>
<dbReference type="InterPro" id="IPR013317">
    <property type="entry name" value="DnaA_dom"/>
</dbReference>
<evidence type="ECO:0000256" key="5">
    <source>
        <dbReference type="ARBA" id="ARBA00022840"/>
    </source>
</evidence>
<feature type="binding site" evidence="8">
    <location>
        <position position="204"/>
    </location>
    <ligand>
        <name>ATP</name>
        <dbReference type="ChEBI" id="CHEBI:30616"/>
    </ligand>
</feature>
<reference evidence="14 15" key="1">
    <citation type="submission" date="2008-06" db="EMBL/GenBank/DDBJ databases">
        <title>Complete sequence of Chloroherpeton thalassium ATCC 35110.</title>
        <authorList>
            <consortium name="US DOE Joint Genome Institute"/>
            <person name="Lucas S."/>
            <person name="Copeland A."/>
            <person name="Lapidus A."/>
            <person name="Glavina del Rio T."/>
            <person name="Dalin E."/>
            <person name="Tice H."/>
            <person name="Bruce D."/>
            <person name="Goodwin L."/>
            <person name="Pitluck S."/>
            <person name="Schmutz J."/>
            <person name="Larimer F."/>
            <person name="Land M."/>
            <person name="Hauser L."/>
            <person name="Kyrpides N."/>
            <person name="Mikhailova N."/>
            <person name="Liu Z."/>
            <person name="Li T."/>
            <person name="Zhao F."/>
            <person name="Overmann J."/>
            <person name="Bryant D.A."/>
            <person name="Richardson P."/>
        </authorList>
    </citation>
    <scope>NUCLEOTIDE SEQUENCE [LARGE SCALE GENOMIC DNA]</scope>
    <source>
        <strain evidence="15">ATCC 35110 / GB-78</strain>
    </source>
</reference>
<dbReference type="NCBIfam" id="TIGR00362">
    <property type="entry name" value="DnaA"/>
    <property type="match status" value="1"/>
</dbReference>
<accession>B3QRY8</accession>
<sequence>MLMSEGHDQPGAPVSHLSEQALAQIAWKKCLDIIRDGLHNLQSFKTWFEPIVPLKLSGQELTIQVPSQFFYEMIEENYYSLLKRALMEVMGTGAKLRYSVLVQAAQAETPVVARIPEKKGKHTPAALPKVISHANGKQTKEAQDLFANNVHRFESYLNPKYRFENFVKGDCNDLAHAAAKSVSETPGKSSFNPLVIYGGVGLGKTHLIQAIGNHARENNKAKFVMYVSSEKFTIEFVNAIQNNQAHEFSAFYRNVDLLIIDDIQFFERKEKTQEEIFHIFNTLHQANKQIVLSSDRPIKELKGIEERLLSRFQWGLTADLQLPDYETRRAILQRKLEENSATLDESIIDFIATNMTSNIRELEGCLVKLLATASLNAKSIDLPLAKNILRDSVRERSQTVTIEMVEKAVCEYFGISANDIKGKSRKKEIAFARQMAMYSAKKWTKSSFKTIGLHFGGRDHSTVIHAVNAIDKNADRSEEVRNTIEELHKRLEIMSL</sequence>
<dbReference type="InterPro" id="IPR018312">
    <property type="entry name" value="Chromosome_initiator_DnaA_CS"/>
</dbReference>
<evidence type="ECO:0000256" key="7">
    <source>
        <dbReference type="ARBA" id="ARBA00023125"/>
    </source>
</evidence>
<dbReference type="FunFam" id="3.40.50.300:FF:000668">
    <property type="entry name" value="Chromosomal replication initiator protein DnaA"/>
    <property type="match status" value="1"/>
</dbReference>
<comment type="domain">
    <text evidence="8">Domain I is involved in oligomerization and binding regulators, domain II is flexibile and of varying length in different bacteria, domain III forms the AAA+ region, while domain IV binds dsDNA.</text>
</comment>
<dbReference type="InterPro" id="IPR001957">
    <property type="entry name" value="Chromosome_initiator_DnaA"/>
</dbReference>
<dbReference type="SMART" id="SM00760">
    <property type="entry name" value="Bac_DnaA_C"/>
    <property type="match status" value="1"/>
</dbReference>
<keyword evidence="4 8" id="KW-0547">Nucleotide-binding</keyword>
<dbReference type="Gene3D" id="1.10.8.60">
    <property type="match status" value="1"/>
</dbReference>